<sequence length="191" mass="21714">MKPWTERLLDLEALLAKPDPRPDISAYHDMPYAIFHYPPSEELAFRREMNLLATRLRNQAAKRVSVLSLAELLDKAVGSVMSWPELISDERTIGLPEVQDTLHQILSEEAPLPDLVASEMPQDPDPERDVVFLWRTGSLFPFYRTFALLEQLKGKVVAPTILCYPGSLDGPAGLRFMGQLEAEHNYRPKIF</sequence>
<evidence type="ECO:0000313" key="2">
    <source>
        <dbReference type="Proteomes" id="UP001165044"/>
    </source>
</evidence>
<keyword evidence="2" id="KW-1185">Reference proteome</keyword>
<dbReference type="Pfam" id="PF08747">
    <property type="entry name" value="BrxB"/>
    <property type="match status" value="1"/>
</dbReference>
<dbReference type="Proteomes" id="UP001165044">
    <property type="component" value="Unassembled WGS sequence"/>
</dbReference>
<protein>
    <recommendedName>
        <fullName evidence="3">DUF1788 domain-containing protein</fullName>
    </recommendedName>
</protein>
<proteinExistence type="predicted"/>
<organism evidence="1 2">
    <name type="scientific">Geothrix edaphica</name>
    <dbReference type="NCBI Taxonomy" id="2927976"/>
    <lineage>
        <taxon>Bacteria</taxon>
        <taxon>Pseudomonadati</taxon>
        <taxon>Acidobacteriota</taxon>
        <taxon>Holophagae</taxon>
        <taxon>Holophagales</taxon>
        <taxon>Holophagaceae</taxon>
        <taxon>Geothrix</taxon>
    </lineage>
</organism>
<evidence type="ECO:0008006" key="3">
    <source>
        <dbReference type="Google" id="ProtNLM"/>
    </source>
</evidence>
<reference evidence="1" key="1">
    <citation type="journal article" date="2023" name="Antonie Van Leeuwenhoek">
        <title>Mesoterricola silvestris gen. nov., sp. nov., Mesoterricola sediminis sp. nov., Geothrix oryzae sp. nov., Geothrix edaphica sp. nov., Geothrix rubra sp. nov., and Geothrix limicola sp. nov., six novel members of Acidobacteriota isolated from soils.</title>
        <authorList>
            <person name="Itoh H."/>
            <person name="Sugisawa Y."/>
            <person name="Mise K."/>
            <person name="Xu Z."/>
            <person name="Kuniyasu M."/>
            <person name="Ushijima N."/>
            <person name="Kawano K."/>
            <person name="Kobayashi E."/>
            <person name="Shiratori Y."/>
            <person name="Masuda Y."/>
            <person name="Senoo K."/>
        </authorList>
    </citation>
    <scope>NUCLEOTIDE SEQUENCE</scope>
    <source>
        <strain evidence="1">Red802</strain>
    </source>
</reference>
<dbReference type="EMBL" id="BSDC01000001">
    <property type="protein sequence ID" value="GLH65979.1"/>
    <property type="molecule type" value="Genomic_DNA"/>
</dbReference>
<comment type="caution">
    <text evidence="1">The sequence shown here is derived from an EMBL/GenBank/DDBJ whole genome shotgun (WGS) entry which is preliminary data.</text>
</comment>
<evidence type="ECO:0000313" key="1">
    <source>
        <dbReference type="EMBL" id="GLH65979.1"/>
    </source>
</evidence>
<accession>A0ABQ5PUE0</accession>
<dbReference type="InterPro" id="IPR014858">
    <property type="entry name" value="BrxB"/>
</dbReference>
<name>A0ABQ5PUE0_9BACT</name>
<gene>
    <name evidence="1" type="ORF">GETHED_03430</name>
</gene>